<accession>A0A7C1CFD4</accession>
<evidence type="ECO:0000313" key="1">
    <source>
        <dbReference type="EMBL" id="HDP16121.1"/>
    </source>
</evidence>
<organism evidence="1">
    <name type="scientific">Thermofilum adornatum</name>
    <dbReference type="NCBI Taxonomy" id="1365176"/>
    <lineage>
        <taxon>Archaea</taxon>
        <taxon>Thermoproteota</taxon>
        <taxon>Thermoprotei</taxon>
        <taxon>Thermofilales</taxon>
        <taxon>Thermofilaceae</taxon>
        <taxon>Thermofilum</taxon>
    </lineage>
</organism>
<sequence>MQRTKNSASLLLKLLETDTERLEAAEKKIRKNSIDFLQGLWKDFLQELCEIFVEAFEVPFEKRPLSETFALIGKIVEMHRDRLKELKKAFEEKMKRELVEDFGEIAKVSMKTFDEMFEMLRILYLFYLHSGDEWFLDLSIMLYALLKSSVTGAAYVVAGLGYFLQGKTLEAFALAAYGARESLPKRAPVTKPWENPSQWARALKVSYHYDVGMRVVSELLNSWGFQDVVFNLE</sequence>
<proteinExistence type="predicted"/>
<comment type="caution">
    <text evidence="1">The sequence shown here is derived from an EMBL/GenBank/DDBJ whole genome shotgun (WGS) entry which is preliminary data.</text>
</comment>
<reference evidence="1" key="1">
    <citation type="journal article" date="2020" name="mSystems">
        <title>Genome- and Community-Level Interaction Insights into Carbon Utilization and Element Cycling Functions of Hydrothermarchaeota in Hydrothermal Sediment.</title>
        <authorList>
            <person name="Zhou Z."/>
            <person name="Liu Y."/>
            <person name="Xu W."/>
            <person name="Pan J."/>
            <person name="Luo Z.H."/>
            <person name="Li M."/>
        </authorList>
    </citation>
    <scope>NUCLEOTIDE SEQUENCE [LARGE SCALE GENOMIC DNA]</scope>
    <source>
        <strain evidence="1">SpSt-116</strain>
    </source>
</reference>
<protein>
    <submittedName>
        <fullName evidence="1">Uncharacterized protein</fullName>
    </submittedName>
</protein>
<dbReference type="EMBL" id="DSAY01000194">
    <property type="protein sequence ID" value="HDP16121.1"/>
    <property type="molecule type" value="Genomic_DNA"/>
</dbReference>
<dbReference type="AlphaFoldDB" id="A0A7C1CFD4"/>
<name>A0A7C1CFD4_9CREN</name>
<gene>
    <name evidence="1" type="ORF">ENN26_10165</name>
</gene>